<dbReference type="STRING" id="1185766.SAMN05216224_102413"/>
<dbReference type="eggNOG" id="COG1600">
    <property type="taxonomic scope" value="Bacteria"/>
</dbReference>
<dbReference type="PROSITE" id="PS51379">
    <property type="entry name" value="4FE4S_FER_2"/>
    <property type="match status" value="1"/>
</dbReference>
<dbReference type="AlphaFoldDB" id="A0A074TP80"/>
<dbReference type="RefSeq" id="WP_038063090.1">
    <property type="nucleotide sequence ID" value="NZ_FOVB01000002.1"/>
</dbReference>
<feature type="domain" description="4Fe-4S ferredoxin-type" evidence="1">
    <location>
        <begin position="126"/>
        <end position="156"/>
    </location>
</feature>
<dbReference type="InterPro" id="IPR017896">
    <property type="entry name" value="4Fe4S_Fe-S-bd"/>
</dbReference>
<comment type="caution">
    <text evidence="2">The sequence shown here is derived from an EMBL/GenBank/DDBJ whole genome shotgun (WGS) entry which is preliminary data.</text>
</comment>
<name>A0A074TP80_9RHOB</name>
<dbReference type="OrthoDB" id="8279740at2"/>
<organism evidence="2 3">
    <name type="scientific">Thioclava dalianensis</name>
    <dbReference type="NCBI Taxonomy" id="1185766"/>
    <lineage>
        <taxon>Bacteria</taxon>
        <taxon>Pseudomonadati</taxon>
        <taxon>Pseudomonadota</taxon>
        <taxon>Alphaproteobacteria</taxon>
        <taxon>Rhodobacterales</taxon>
        <taxon>Paracoccaceae</taxon>
        <taxon>Thioclava</taxon>
    </lineage>
</organism>
<evidence type="ECO:0000259" key="1">
    <source>
        <dbReference type="PROSITE" id="PS51379"/>
    </source>
</evidence>
<dbReference type="EMBL" id="JHEH01000004">
    <property type="protein sequence ID" value="KEP70763.1"/>
    <property type="molecule type" value="Genomic_DNA"/>
</dbReference>
<gene>
    <name evidence="2" type="ORF">DL1_13080</name>
</gene>
<evidence type="ECO:0000313" key="2">
    <source>
        <dbReference type="EMBL" id="KEP70763.1"/>
    </source>
</evidence>
<sequence length="206" mass="21800">MIAGLDAALGAHRLFVSGALHEGETTLILLSPDEPGFWDHVTAQPEFADDAPDPLDRWSARVVGAIATQFGAGACYPFEGPPWHPFVTWAIRSGQSFPSPVHMTVHARMGLWASLRGALVLPGRLALPAPATSPCIGCDAPCMTACPVGALSPAGYDVASCHAHLDGPRGASCRDFGCLARHACPAGQSYGRLARQSAWHMRQFHP</sequence>
<proteinExistence type="predicted"/>
<keyword evidence="3" id="KW-1185">Reference proteome</keyword>
<reference evidence="2 3" key="1">
    <citation type="submission" date="2014-03" db="EMBL/GenBank/DDBJ databases">
        <title>The draft genome sequence of Thioclava dalianensis DLFJ1-1.</title>
        <authorList>
            <person name="Lai Q."/>
            <person name="Shao Z."/>
        </authorList>
    </citation>
    <scope>NUCLEOTIDE SEQUENCE [LARGE SCALE GENOMIC DNA]</scope>
    <source>
        <strain evidence="2 3">DLFJ1-1</strain>
    </source>
</reference>
<evidence type="ECO:0000313" key="3">
    <source>
        <dbReference type="Proteomes" id="UP000027725"/>
    </source>
</evidence>
<accession>A0A074TP80</accession>
<dbReference type="Proteomes" id="UP000027725">
    <property type="component" value="Unassembled WGS sequence"/>
</dbReference>
<protein>
    <recommendedName>
        <fullName evidence="1">4Fe-4S ferredoxin-type domain-containing protein</fullName>
    </recommendedName>
</protein>